<dbReference type="InterPro" id="IPR045275">
    <property type="entry name" value="MscS_archaea/bacteria_type"/>
</dbReference>
<keyword evidence="2" id="KW-1133">Transmembrane helix</keyword>
<dbReference type="Gene3D" id="1.10.287.1260">
    <property type="match status" value="2"/>
</dbReference>
<keyword evidence="2" id="KW-0812">Transmembrane</keyword>
<reference evidence="3 4" key="1">
    <citation type="submission" date="2008-07" db="EMBL/GenBank/DDBJ databases">
        <authorList>
            <person name="Tandeau de Marsac N."/>
            <person name="Ferriera S."/>
            <person name="Johnson J."/>
            <person name="Kravitz S."/>
            <person name="Beeson K."/>
            <person name="Sutton G."/>
            <person name="Rogers Y.-H."/>
            <person name="Friedman R."/>
            <person name="Frazier M."/>
            <person name="Venter J.C."/>
        </authorList>
    </citation>
    <scope>NUCLEOTIDE SEQUENCE [LARGE SCALE GENOMIC DNA]</scope>
    <source>
        <strain evidence="3 4">PCC 7420</strain>
    </source>
</reference>
<evidence type="ECO:0000313" key="4">
    <source>
        <dbReference type="Proteomes" id="UP000003835"/>
    </source>
</evidence>
<name>B4W2N4_9CYAN</name>
<dbReference type="STRING" id="118168.MC7420_5247"/>
<dbReference type="AlphaFoldDB" id="B4W2N4"/>
<dbReference type="RefSeq" id="WP_006105564.1">
    <property type="nucleotide sequence ID" value="NZ_DS989871.1"/>
</dbReference>
<organism evidence="3 4">
    <name type="scientific">Coleofasciculus chthonoplastes PCC 7420</name>
    <dbReference type="NCBI Taxonomy" id="118168"/>
    <lineage>
        <taxon>Bacteria</taxon>
        <taxon>Bacillati</taxon>
        <taxon>Cyanobacteriota</taxon>
        <taxon>Cyanophyceae</taxon>
        <taxon>Coleofasciculales</taxon>
        <taxon>Coleofasciculaceae</taxon>
        <taxon>Coleofasciculus</taxon>
    </lineage>
</organism>
<feature type="transmembrane region" description="Helical" evidence="2">
    <location>
        <begin position="343"/>
        <end position="361"/>
    </location>
</feature>
<dbReference type="NCBIfam" id="NF033912">
    <property type="entry name" value="msc"/>
    <property type="match status" value="2"/>
</dbReference>
<feature type="region of interest" description="Disordered" evidence="1">
    <location>
        <begin position="391"/>
        <end position="426"/>
    </location>
</feature>
<dbReference type="Pfam" id="PF05552">
    <property type="entry name" value="MS_channel_1st_1"/>
    <property type="match status" value="4"/>
</dbReference>
<evidence type="ECO:0000256" key="2">
    <source>
        <dbReference type="SAM" id="Phobius"/>
    </source>
</evidence>
<feature type="transmembrane region" description="Helical" evidence="2">
    <location>
        <begin position="508"/>
        <end position="528"/>
    </location>
</feature>
<dbReference type="Proteomes" id="UP000003835">
    <property type="component" value="Unassembled WGS sequence"/>
</dbReference>
<accession>B4W2N4</accession>
<evidence type="ECO:0000256" key="1">
    <source>
        <dbReference type="SAM" id="MobiDB-lite"/>
    </source>
</evidence>
<feature type="transmembrane region" description="Helical" evidence="2">
    <location>
        <begin position="47"/>
        <end position="68"/>
    </location>
</feature>
<protein>
    <submittedName>
        <fullName evidence="3">Conserved TM helix family</fullName>
    </submittedName>
</protein>
<dbReference type="GO" id="GO:0008381">
    <property type="term" value="F:mechanosensitive monoatomic ion channel activity"/>
    <property type="evidence" value="ECO:0007669"/>
    <property type="project" value="InterPro"/>
</dbReference>
<dbReference type="PANTHER" id="PTHR30221">
    <property type="entry name" value="SMALL-CONDUCTANCE MECHANOSENSITIVE CHANNEL"/>
    <property type="match status" value="1"/>
</dbReference>
<keyword evidence="2" id="KW-0472">Membrane</keyword>
<dbReference type="eggNOG" id="COG4447">
    <property type="taxonomic scope" value="Bacteria"/>
</dbReference>
<feature type="transmembrane region" description="Helical" evidence="2">
    <location>
        <begin position="534"/>
        <end position="554"/>
    </location>
</feature>
<evidence type="ECO:0000313" key="3">
    <source>
        <dbReference type="EMBL" id="EDX71622.1"/>
    </source>
</evidence>
<dbReference type="EMBL" id="DS989871">
    <property type="protein sequence ID" value="EDX71622.1"/>
    <property type="molecule type" value="Genomic_DNA"/>
</dbReference>
<gene>
    <name evidence="3" type="ORF">MC7420_5247</name>
</gene>
<sequence>MNQPWQGIIPIGGVPPWVHPLLAQDTPAPIQETQAGVQGIVQNLSSFVPNLIAAILILIVGWIVALIAKSITKGLLNRTRIDNQIAEWFAGGQGAEAPPIEKWVAGAVYWIIIIFTVVAVLQTLNLEVVSQPLNNFLDQILIFLPKIFGAAILLGVAWLLASLVKMITTRGLRTLGLDERLGEQVNETPRSGAGETQRQTNQFSLSETMGNALYWFIFLLFLPSILSTLGLEGTLRPVQELLNEILAILPDILAALVIAAAGWLVAQVVRRIVTNLLSAAGTDQLGARFGLQSAPGGKSLSWIIGTTVYVLILIPVGIAALNALQIEAISEPAIAMLNQILDALPKIFTAALILLIAYVIGQFVKDLVTNILASIGFNNVYRWIGIPEPRPSRPAPTPPPAEPSELGIPTPETGPETRVQPESTPSIRTPSELVGIIAFIAILLFATVAATNVLQFEALTTIVTGIIVIAGQILAGLIVFAVGLYFANLAFNLITSSRSRQSQILAQAARIAIISFSAAMALQQMGIAGDIVNLAFGLLLGAIAVAIALAFGLGSRDIAAGQVREWLSSFKEDRPPGPYQ</sequence>
<dbReference type="HOGENOM" id="CLU_035789_1_0_3"/>
<dbReference type="InterPro" id="IPR008910">
    <property type="entry name" value="MSC_TM_helix"/>
</dbReference>
<dbReference type="PANTHER" id="PTHR30221:SF1">
    <property type="entry name" value="SMALL-CONDUCTANCE MECHANOSENSITIVE CHANNEL"/>
    <property type="match status" value="1"/>
</dbReference>
<feature type="transmembrane region" description="Helical" evidence="2">
    <location>
        <begin position="300"/>
        <end position="323"/>
    </location>
</feature>
<feature type="transmembrane region" description="Helical" evidence="2">
    <location>
        <begin position="141"/>
        <end position="164"/>
    </location>
</feature>
<keyword evidence="4" id="KW-1185">Reference proteome</keyword>
<proteinExistence type="predicted"/>
<dbReference type="OrthoDB" id="1411407at2"/>
<feature type="transmembrane region" description="Helical" evidence="2">
    <location>
        <begin position="245"/>
        <end position="266"/>
    </location>
</feature>
<feature type="compositionally biased region" description="Pro residues" evidence="1">
    <location>
        <begin position="391"/>
        <end position="402"/>
    </location>
</feature>
<feature type="transmembrane region" description="Helical" evidence="2">
    <location>
        <begin position="103"/>
        <end position="121"/>
    </location>
</feature>
<dbReference type="eggNOG" id="COG0668">
    <property type="taxonomic scope" value="Bacteria"/>
</dbReference>
<feature type="transmembrane region" description="Helical" evidence="2">
    <location>
        <begin position="212"/>
        <end position="233"/>
    </location>
</feature>
<feature type="transmembrane region" description="Helical" evidence="2">
    <location>
        <begin position="433"/>
        <end position="456"/>
    </location>
</feature>
<feature type="transmembrane region" description="Helical" evidence="2">
    <location>
        <begin position="462"/>
        <end position="487"/>
    </location>
</feature>